<dbReference type="InterPro" id="IPR017870">
    <property type="entry name" value="FeS_cluster_insertion_CS"/>
</dbReference>
<dbReference type="InterPro" id="IPR000361">
    <property type="entry name" value="ATAP_core_dom"/>
</dbReference>
<protein>
    <recommendedName>
        <fullName evidence="3">Core domain-containing protein</fullName>
    </recommendedName>
</protein>
<evidence type="ECO:0000256" key="1">
    <source>
        <dbReference type="ARBA" id="ARBA00006718"/>
    </source>
</evidence>
<feature type="compositionally biased region" description="Low complexity" evidence="2">
    <location>
        <begin position="101"/>
        <end position="121"/>
    </location>
</feature>
<feature type="compositionally biased region" description="Low complexity" evidence="2">
    <location>
        <begin position="15"/>
        <end position="28"/>
    </location>
</feature>
<dbReference type="SUPFAM" id="SSF89360">
    <property type="entry name" value="HesB-like domain"/>
    <property type="match status" value="1"/>
</dbReference>
<dbReference type="Pfam" id="PF01521">
    <property type="entry name" value="Fe-S_biosyn"/>
    <property type="match status" value="1"/>
</dbReference>
<name>A0A8K0NKG3_9TREE</name>
<dbReference type="PANTHER" id="PTHR10072:SF41">
    <property type="entry name" value="IRON-SULFUR CLUSTER ASSEMBLY 1 HOMOLOG, MITOCHONDRIAL"/>
    <property type="match status" value="1"/>
</dbReference>
<comment type="caution">
    <text evidence="4">The sequence shown here is derived from an EMBL/GenBank/DDBJ whole genome shotgun (WGS) entry which is preliminary data.</text>
</comment>
<sequence>MALEKMQIRMGGSASTSTSSTPTSTSTPNRNLSNTATASASGTGNESESENGYVEIDQPTIPRSTRPSLTPTSIPASSSSTNPTPTPGSSAKSTSTSTEIPSAKTSTSTGTTTGTTGTPARKAGRTIGLKGKKNAITLTPSAISRLAELADPAASSSASDSTQDSAAPQLLRISVRNRGCAGLAYHLSYLPLDAVNRFDEIVEQDGVKVLIDSRALFSVVGSEMDWVEDRMSARFVFKNPNVKDACGCGESFHV</sequence>
<evidence type="ECO:0000259" key="3">
    <source>
        <dbReference type="Pfam" id="PF01521"/>
    </source>
</evidence>
<evidence type="ECO:0000256" key="2">
    <source>
        <dbReference type="SAM" id="MobiDB-lite"/>
    </source>
</evidence>
<keyword evidence="5" id="KW-1185">Reference proteome</keyword>
<evidence type="ECO:0000313" key="5">
    <source>
        <dbReference type="Proteomes" id="UP000812966"/>
    </source>
</evidence>
<dbReference type="NCBIfam" id="TIGR00049">
    <property type="entry name" value="iron-sulfur cluster assembly accessory protein"/>
    <property type="match status" value="1"/>
</dbReference>
<feature type="domain" description="Core" evidence="3">
    <location>
        <begin position="136"/>
        <end position="250"/>
    </location>
</feature>
<reference evidence="4" key="1">
    <citation type="submission" date="2020-04" db="EMBL/GenBank/DDBJ databases">
        <title>Analysis of mating type loci in Filobasidium floriforme.</title>
        <authorList>
            <person name="Nowrousian M."/>
        </authorList>
    </citation>
    <scope>NUCLEOTIDE SEQUENCE</scope>
    <source>
        <strain evidence="4">CBS 6242</strain>
    </source>
</reference>
<dbReference type="GO" id="GO:0016226">
    <property type="term" value="P:iron-sulfur cluster assembly"/>
    <property type="evidence" value="ECO:0007669"/>
    <property type="project" value="InterPro"/>
</dbReference>
<proteinExistence type="inferred from homology"/>
<gene>
    <name evidence="4" type="ORF">FFLO_06563</name>
</gene>
<dbReference type="Proteomes" id="UP000812966">
    <property type="component" value="Unassembled WGS sequence"/>
</dbReference>
<dbReference type="EMBL" id="JABELV010000225">
    <property type="protein sequence ID" value="KAG7527838.1"/>
    <property type="molecule type" value="Genomic_DNA"/>
</dbReference>
<accession>A0A8K0NKG3</accession>
<dbReference type="InterPro" id="IPR050322">
    <property type="entry name" value="Fe-S_cluster_asmbl/transfer"/>
</dbReference>
<dbReference type="PANTHER" id="PTHR10072">
    <property type="entry name" value="IRON-SULFUR CLUSTER ASSEMBLY PROTEIN"/>
    <property type="match status" value="1"/>
</dbReference>
<dbReference type="PROSITE" id="PS01152">
    <property type="entry name" value="HESB"/>
    <property type="match status" value="1"/>
</dbReference>
<feature type="compositionally biased region" description="Polar residues" evidence="2">
    <location>
        <begin position="91"/>
        <end position="100"/>
    </location>
</feature>
<dbReference type="InterPro" id="IPR016092">
    <property type="entry name" value="ATAP"/>
</dbReference>
<dbReference type="AlphaFoldDB" id="A0A8K0NKG3"/>
<evidence type="ECO:0000313" key="4">
    <source>
        <dbReference type="EMBL" id="KAG7527838.1"/>
    </source>
</evidence>
<comment type="similarity">
    <text evidence="1">Belongs to the HesB/IscA family.</text>
</comment>
<dbReference type="InterPro" id="IPR035903">
    <property type="entry name" value="HesB-like_dom_sf"/>
</dbReference>
<feature type="compositionally biased region" description="Low complexity" evidence="2">
    <location>
        <begin position="67"/>
        <end position="90"/>
    </location>
</feature>
<feature type="compositionally biased region" description="Polar residues" evidence="2">
    <location>
        <begin position="29"/>
        <end position="46"/>
    </location>
</feature>
<dbReference type="GO" id="GO:0051537">
    <property type="term" value="F:2 iron, 2 sulfur cluster binding"/>
    <property type="evidence" value="ECO:0007669"/>
    <property type="project" value="TreeGrafter"/>
</dbReference>
<dbReference type="GO" id="GO:0005739">
    <property type="term" value="C:mitochondrion"/>
    <property type="evidence" value="ECO:0007669"/>
    <property type="project" value="TreeGrafter"/>
</dbReference>
<feature type="region of interest" description="Disordered" evidence="2">
    <location>
        <begin position="1"/>
        <end position="128"/>
    </location>
</feature>
<dbReference type="Gene3D" id="2.60.300.12">
    <property type="entry name" value="HesB-like domain"/>
    <property type="match status" value="1"/>
</dbReference>
<organism evidence="4 5">
    <name type="scientific">Filobasidium floriforme</name>
    <dbReference type="NCBI Taxonomy" id="5210"/>
    <lineage>
        <taxon>Eukaryota</taxon>
        <taxon>Fungi</taxon>
        <taxon>Dikarya</taxon>
        <taxon>Basidiomycota</taxon>
        <taxon>Agaricomycotina</taxon>
        <taxon>Tremellomycetes</taxon>
        <taxon>Filobasidiales</taxon>
        <taxon>Filobasidiaceae</taxon>
        <taxon>Filobasidium</taxon>
    </lineage>
</organism>